<evidence type="ECO:0008006" key="5">
    <source>
        <dbReference type="Google" id="ProtNLM"/>
    </source>
</evidence>
<organism evidence="3 4">
    <name type="scientific">Capronia coronata CBS 617.96</name>
    <dbReference type="NCBI Taxonomy" id="1182541"/>
    <lineage>
        <taxon>Eukaryota</taxon>
        <taxon>Fungi</taxon>
        <taxon>Dikarya</taxon>
        <taxon>Ascomycota</taxon>
        <taxon>Pezizomycotina</taxon>
        <taxon>Eurotiomycetes</taxon>
        <taxon>Chaetothyriomycetidae</taxon>
        <taxon>Chaetothyriales</taxon>
        <taxon>Herpotrichiellaceae</taxon>
        <taxon>Capronia</taxon>
    </lineage>
</organism>
<reference evidence="3 4" key="1">
    <citation type="submission" date="2013-03" db="EMBL/GenBank/DDBJ databases">
        <title>The Genome Sequence of Capronia coronata CBS 617.96.</title>
        <authorList>
            <consortium name="The Broad Institute Genomics Platform"/>
            <person name="Cuomo C."/>
            <person name="de Hoog S."/>
            <person name="Gorbushina A."/>
            <person name="Walker B."/>
            <person name="Young S.K."/>
            <person name="Zeng Q."/>
            <person name="Gargeya S."/>
            <person name="Fitzgerald M."/>
            <person name="Haas B."/>
            <person name="Abouelleil A."/>
            <person name="Allen A.W."/>
            <person name="Alvarado L."/>
            <person name="Arachchi H.M."/>
            <person name="Berlin A.M."/>
            <person name="Chapman S.B."/>
            <person name="Gainer-Dewar J."/>
            <person name="Goldberg J."/>
            <person name="Griggs A."/>
            <person name="Gujja S."/>
            <person name="Hansen M."/>
            <person name="Howarth C."/>
            <person name="Imamovic A."/>
            <person name="Ireland A."/>
            <person name="Larimer J."/>
            <person name="McCowan C."/>
            <person name="Murphy C."/>
            <person name="Pearson M."/>
            <person name="Poon T.W."/>
            <person name="Priest M."/>
            <person name="Roberts A."/>
            <person name="Saif S."/>
            <person name="Shea T."/>
            <person name="Sisk P."/>
            <person name="Sykes S."/>
            <person name="Wortman J."/>
            <person name="Nusbaum C."/>
            <person name="Birren B."/>
        </authorList>
    </citation>
    <scope>NUCLEOTIDE SEQUENCE [LARGE SCALE GENOMIC DNA]</scope>
    <source>
        <strain evidence="3 4">CBS 617.96</strain>
    </source>
</reference>
<dbReference type="AlphaFoldDB" id="W9Y4S2"/>
<comment type="caution">
    <text evidence="3">The sequence shown here is derived from an EMBL/GenBank/DDBJ whole genome shotgun (WGS) entry which is preliminary data.</text>
</comment>
<proteinExistence type="predicted"/>
<dbReference type="OrthoDB" id="2603at2759"/>
<gene>
    <name evidence="3" type="ORF">A1O1_04744</name>
</gene>
<dbReference type="RefSeq" id="XP_007723823.1">
    <property type="nucleotide sequence ID" value="XM_007725633.1"/>
</dbReference>
<evidence type="ECO:0000313" key="4">
    <source>
        <dbReference type="Proteomes" id="UP000019484"/>
    </source>
</evidence>
<dbReference type="eggNOG" id="ENOG502QWIR">
    <property type="taxonomic scope" value="Eukaryota"/>
</dbReference>
<protein>
    <recommendedName>
        <fullName evidence="5">Integral membrane protein</fullName>
    </recommendedName>
</protein>
<feature type="transmembrane region" description="Helical" evidence="2">
    <location>
        <begin position="175"/>
        <end position="200"/>
    </location>
</feature>
<feature type="transmembrane region" description="Helical" evidence="2">
    <location>
        <begin position="330"/>
        <end position="350"/>
    </location>
</feature>
<feature type="compositionally biased region" description="Basic and acidic residues" evidence="1">
    <location>
        <begin position="49"/>
        <end position="65"/>
    </location>
</feature>
<dbReference type="STRING" id="1182541.W9Y4S2"/>
<feature type="transmembrane region" description="Helical" evidence="2">
    <location>
        <begin position="138"/>
        <end position="163"/>
    </location>
</feature>
<dbReference type="EMBL" id="AMWN01000004">
    <property type="protein sequence ID" value="EXJ87817.1"/>
    <property type="molecule type" value="Genomic_DNA"/>
</dbReference>
<keyword evidence="2" id="KW-0812">Transmembrane</keyword>
<evidence type="ECO:0000256" key="2">
    <source>
        <dbReference type="SAM" id="Phobius"/>
    </source>
</evidence>
<dbReference type="HOGENOM" id="CLU_027441_0_0_1"/>
<keyword evidence="4" id="KW-1185">Reference proteome</keyword>
<feature type="transmembrane region" description="Helical" evidence="2">
    <location>
        <begin position="286"/>
        <end position="310"/>
    </location>
</feature>
<keyword evidence="2" id="KW-1133">Transmembrane helix</keyword>
<dbReference type="GeneID" id="19159622"/>
<sequence>MPPRNKHFRRHEPFQHDKTLTLERAEGPVGWFNPTRAHFLYPVRSRLKDGAETGHTSDESPHESHQNIASQPEATQPAKTVKFLWRSRDNRKGRHALLVRRPAPGEESHFVTPRCTSDPSEVLKNVVRTFTYFPIWDISWLVAFIFTWGSVVWVLNGFFAWLPLEAPSTEFHNEILYGGGITAFIGAIVFFETGSILLIFEAVNADNTGCFGWAVEQLIDEQHGGKPKLHLTASRHNCRHHHQNRHNFVGKGANILTKSFGLEEEKSVQKRQWQWFPSWHDLRTHYIYELGFLAGVAQLFGATVFGVSGITALPGINNHLTHQYALNGAYWIPQVIGGSGFIASSILYLLETQQKWYIPALKILGWHIAFWNLIGAIGFTLCGALGMAYGNSGAQYQASLSTFWGSWAFLIGSYLQLYESLDKHPVEEEKV</sequence>
<evidence type="ECO:0000313" key="3">
    <source>
        <dbReference type="EMBL" id="EXJ87817.1"/>
    </source>
</evidence>
<feature type="compositionally biased region" description="Polar residues" evidence="1">
    <location>
        <begin position="66"/>
        <end position="77"/>
    </location>
</feature>
<feature type="region of interest" description="Disordered" evidence="1">
    <location>
        <begin position="49"/>
        <end position="77"/>
    </location>
</feature>
<feature type="transmembrane region" description="Helical" evidence="2">
    <location>
        <begin position="370"/>
        <end position="390"/>
    </location>
</feature>
<evidence type="ECO:0000256" key="1">
    <source>
        <dbReference type="SAM" id="MobiDB-lite"/>
    </source>
</evidence>
<feature type="transmembrane region" description="Helical" evidence="2">
    <location>
        <begin position="396"/>
        <end position="415"/>
    </location>
</feature>
<dbReference type="Proteomes" id="UP000019484">
    <property type="component" value="Unassembled WGS sequence"/>
</dbReference>
<name>W9Y4S2_9EURO</name>
<accession>W9Y4S2</accession>
<keyword evidence="2" id="KW-0472">Membrane</keyword>